<evidence type="ECO:0000313" key="2">
    <source>
        <dbReference type="Proteomes" id="UP001145481"/>
    </source>
</evidence>
<dbReference type="Gene3D" id="6.10.200.10">
    <property type="entry name" value="Regulatory phage protein Cox"/>
    <property type="match status" value="1"/>
</dbReference>
<dbReference type="AlphaFoldDB" id="A0A9X3UR06"/>
<gene>
    <name evidence="1" type="ORF">NM948_07140</name>
</gene>
<dbReference type="Proteomes" id="UP001145481">
    <property type="component" value="Unassembled WGS sequence"/>
</dbReference>
<reference evidence="1" key="1">
    <citation type="submission" date="2022-07" db="EMBL/GenBank/DDBJ databases">
        <title>Genome-based characterization of novel serogroup A variants of Pasteurella multocida.</title>
        <authorList>
            <person name="Prajapati A."/>
            <person name="Yogisharadhya R."/>
            <person name="Mohanty N."/>
            <person name="Chanda M."/>
            <person name="Mendem S.K."/>
            <person name="Siddaramappa S."/>
            <person name="Shivachandra S.B."/>
        </authorList>
    </citation>
    <scope>NUCLEOTIDE SEQUENCE</scope>
    <source>
        <strain evidence="1">NIVEDIPm19</strain>
    </source>
</reference>
<comment type="caution">
    <text evidence="1">The sequence shown here is derived from an EMBL/GenBank/DDBJ whole genome shotgun (WGS) entry which is preliminary data.</text>
</comment>
<sequence>MTTQNAICIKIQLDTPFVTKDEYKKRTGLPMGTINDQLKAGKLPILPRKSPKEKVLINLIALAQQAANQQ</sequence>
<dbReference type="EMBL" id="JANJHC010000013">
    <property type="protein sequence ID" value="MDA5623323.1"/>
    <property type="molecule type" value="Genomic_DNA"/>
</dbReference>
<accession>A0A9X3UR06</accession>
<name>A0A9X3UR06_PASMD</name>
<protein>
    <recommendedName>
        <fullName evidence="3">DNA-binding protein</fullName>
    </recommendedName>
</protein>
<organism evidence="1 2">
    <name type="scientific">Pasteurella multocida</name>
    <dbReference type="NCBI Taxonomy" id="747"/>
    <lineage>
        <taxon>Bacteria</taxon>
        <taxon>Pseudomonadati</taxon>
        <taxon>Pseudomonadota</taxon>
        <taxon>Gammaproteobacteria</taxon>
        <taxon>Pasteurellales</taxon>
        <taxon>Pasteurellaceae</taxon>
        <taxon>Pasteurella</taxon>
    </lineage>
</organism>
<evidence type="ECO:0000313" key="1">
    <source>
        <dbReference type="EMBL" id="MDA5623323.1"/>
    </source>
</evidence>
<evidence type="ECO:0008006" key="3">
    <source>
        <dbReference type="Google" id="ProtNLM"/>
    </source>
</evidence>
<dbReference type="RefSeq" id="WP_016533458.1">
    <property type="nucleotide sequence ID" value="NZ_CP132898.1"/>
</dbReference>
<proteinExistence type="predicted"/>
<dbReference type="InterPro" id="IPR038147">
    <property type="entry name" value="Cox_sf"/>
</dbReference>